<dbReference type="RefSeq" id="WP_068656369.1">
    <property type="nucleotide sequence ID" value="NZ_CP017770.1"/>
</dbReference>
<name>A0A167G055_9BACL</name>
<dbReference type="EMBL" id="LSFN01000005">
    <property type="protein sequence ID" value="OAB77074.1"/>
    <property type="molecule type" value="Genomic_DNA"/>
</dbReference>
<proteinExistence type="predicted"/>
<protein>
    <submittedName>
        <fullName evidence="1">Uncharacterized protein</fullName>
    </submittedName>
</protein>
<dbReference type="AlphaFoldDB" id="A0A167G055"/>
<sequence length="87" mass="10033">MDNTIDKKHDDERNNLSSKIAQDISLYFQQHQNQTDYPDEIIKKIMSVNNEWISIFDNATSRSQTTLKLSSSAKMLVPNPTVSLFDQ</sequence>
<dbReference type="KEGG" id="pcx:LPB68_18030"/>
<comment type="caution">
    <text evidence="1">The sequence shown here is derived from an EMBL/GenBank/DDBJ whole genome shotgun (WGS) entry which is preliminary data.</text>
</comment>
<reference evidence="1 2" key="1">
    <citation type="submission" date="2016-02" db="EMBL/GenBank/DDBJ databases">
        <title>Paenibacillus sp. LPB0068, isolated from Crassostrea gigas.</title>
        <authorList>
            <person name="Shin S.-K."/>
            <person name="Yi H."/>
        </authorList>
    </citation>
    <scope>NUCLEOTIDE SEQUENCE [LARGE SCALE GENOMIC DNA]</scope>
    <source>
        <strain evidence="1 2">LPB0068</strain>
    </source>
</reference>
<accession>A0A167G055</accession>
<evidence type="ECO:0000313" key="1">
    <source>
        <dbReference type="EMBL" id="OAB77074.1"/>
    </source>
</evidence>
<evidence type="ECO:0000313" key="2">
    <source>
        <dbReference type="Proteomes" id="UP000077134"/>
    </source>
</evidence>
<keyword evidence="2" id="KW-1185">Reference proteome</keyword>
<organism evidence="1 2">
    <name type="scientific">Paenibacillus crassostreae</name>
    <dbReference type="NCBI Taxonomy" id="1763538"/>
    <lineage>
        <taxon>Bacteria</taxon>
        <taxon>Bacillati</taxon>
        <taxon>Bacillota</taxon>
        <taxon>Bacilli</taxon>
        <taxon>Bacillales</taxon>
        <taxon>Paenibacillaceae</taxon>
        <taxon>Paenibacillus</taxon>
    </lineage>
</organism>
<dbReference type="Proteomes" id="UP000077134">
    <property type="component" value="Unassembled WGS sequence"/>
</dbReference>
<gene>
    <name evidence="1" type="ORF">PNBC_06710</name>
</gene>